<dbReference type="PANTHER" id="PTHR38033">
    <property type="entry name" value="MEMBRANE PROTEIN-RELATED"/>
    <property type="match status" value="1"/>
</dbReference>
<dbReference type="NCBIfam" id="TIGR03349">
    <property type="entry name" value="IV_VI_DotU"/>
    <property type="match status" value="1"/>
</dbReference>
<dbReference type="Pfam" id="PF00691">
    <property type="entry name" value="OmpA"/>
    <property type="match status" value="1"/>
</dbReference>
<evidence type="ECO:0000259" key="4">
    <source>
        <dbReference type="PROSITE" id="PS51123"/>
    </source>
</evidence>
<evidence type="ECO:0000256" key="2">
    <source>
        <dbReference type="SAM" id="MobiDB-lite"/>
    </source>
</evidence>
<dbReference type="CDD" id="cd07185">
    <property type="entry name" value="OmpA_C-like"/>
    <property type="match status" value="1"/>
</dbReference>
<dbReference type="GO" id="GO:0016020">
    <property type="term" value="C:membrane"/>
    <property type="evidence" value="ECO:0007669"/>
    <property type="project" value="UniProtKB-UniRule"/>
</dbReference>
<dbReference type="InterPro" id="IPR036737">
    <property type="entry name" value="OmpA-like_sf"/>
</dbReference>
<keyword evidence="1 3" id="KW-0472">Membrane</keyword>
<keyword evidence="6" id="KW-1185">Reference proteome</keyword>
<evidence type="ECO:0000256" key="1">
    <source>
        <dbReference type="PROSITE-ProRule" id="PRU00473"/>
    </source>
</evidence>
<dbReference type="InterPro" id="IPR017733">
    <property type="entry name" value="OmpA-like_dom_proteobacteria"/>
</dbReference>
<keyword evidence="3" id="KW-1133">Transmembrane helix</keyword>
<feature type="transmembrane region" description="Helical" evidence="3">
    <location>
        <begin position="232"/>
        <end position="253"/>
    </location>
</feature>
<feature type="region of interest" description="Disordered" evidence="2">
    <location>
        <begin position="1"/>
        <end position="51"/>
    </location>
</feature>
<dbReference type="InterPro" id="IPR038522">
    <property type="entry name" value="T4/T6SS_DotU_sf"/>
</dbReference>
<name>A0A246IX98_9BURK</name>
<dbReference type="NCBIfam" id="TIGR03350">
    <property type="entry name" value="type_VI_ompA"/>
    <property type="match status" value="1"/>
</dbReference>
<comment type="caution">
    <text evidence="5">The sequence shown here is derived from an EMBL/GenBank/DDBJ whole genome shotgun (WGS) entry which is preliminary data.</text>
</comment>
<dbReference type="InterPro" id="IPR017732">
    <property type="entry name" value="T4/T6SS_DotU"/>
</dbReference>
<dbReference type="RefSeq" id="WP_088387720.1">
    <property type="nucleotide sequence ID" value="NZ_NIOF01000016.1"/>
</dbReference>
<evidence type="ECO:0000313" key="5">
    <source>
        <dbReference type="EMBL" id="OWQ84439.1"/>
    </source>
</evidence>
<organism evidence="5 6">
    <name type="scientific">Roseateles aquatilis</name>
    <dbReference type="NCBI Taxonomy" id="431061"/>
    <lineage>
        <taxon>Bacteria</taxon>
        <taxon>Pseudomonadati</taxon>
        <taxon>Pseudomonadota</taxon>
        <taxon>Betaproteobacteria</taxon>
        <taxon>Burkholderiales</taxon>
        <taxon>Sphaerotilaceae</taxon>
        <taxon>Roseateles</taxon>
    </lineage>
</organism>
<dbReference type="Pfam" id="PF09850">
    <property type="entry name" value="DotU"/>
    <property type="match status" value="1"/>
</dbReference>
<dbReference type="NCBIfam" id="NF038228">
    <property type="entry name" value="IcmH_DotU_IVB"/>
    <property type="match status" value="1"/>
</dbReference>
<proteinExistence type="predicted"/>
<dbReference type="Gene3D" id="1.25.40.590">
    <property type="entry name" value="Type IV / VI secretion system, DotU"/>
    <property type="match status" value="1"/>
</dbReference>
<keyword evidence="3" id="KW-0812">Transmembrane</keyword>
<gene>
    <name evidence="5" type="ORF">CDN99_24430</name>
</gene>
<protein>
    <recommendedName>
        <fullName evidence="4">OmpA-like domain-containing protein</fullName>
    </recommendedName>
</protein>
<feature type="compositionally biased region" description="Low complexity" evidence="2">
    <location>
        <begin position="22"/>
        <end position="37"/>
    </location>
</feature>
<dbReference type="PANTHER" id="PTHR38033:SF1">
    <property type="entry name" value="DOTU FAMILY TYPE IV_VI SECRETION SYSTEM PROTEIN"/>
    <property type="match status" value="1"/>
</dbReference>
<dbReference type="SUPFAM" id="SSF103088">
    <property type="entry name" value="OmpA-like"/>
    <property type="match status" value="1"/>
</dbReference>
<reference evidence="5 6" key="1">
    <citation type="journal article" date="2008" name="Int. J. Syst. Evol. Microbiol.">
        <title>Description of Roseateles aquatilis sp. nov. and Roseateles terrae sp. nov., in the class Betaproteobacteria, and emended description of the genus Roseateles.</title>
        <authorList>
            <person name="Gomila M."/>
            <person name="Bowien B."/>
            <person name="Falsen E."/>
            <person name="Moore E.R."/>
            <person name="Lalucat J."/>
        </authorList>
    </citation>
    <scope>NUCLEOTIDE SEQUENCE [LARGE SCALE GENOMIC DNA]</scope>
    <source>
        <strain evidence="5 6">CCUG 48205</strain>
    </source>
</reference>
<dbReference type="PROSITE" id="PS51123">
    <property type="entry name" value="OMPA_2"/>
    <property type="match status" value="1"/>
</dbReference>
<evidence type="ECO:0000313" key="6">
    <source>
        <dbReference type="Proteomes" id="UP000197468"/>
    </source>
</evidence>
<dbReference type="NCBIfam" id="NF005444">
    <property type="entry name" value="PRK07033.1"/>
    <property type="match status" value="1"/>
</dbReference>
<accession>A0A246IX98</accession>
<evidence type="ECO:0000256" key="3">
    <source>
        <dbReference type="SAM" id="Phobius"/>
    </source>
</evidence>
<feature type="domain" description="OmpA-like" evidence="4">
    <location>
        <begin position="308"/>
        <end position="428"/>
    </location>
</feature>
<dbReference type="EMBL" id="NIOF01000016">
    <property type="protein sequence ID" value="OWQ84439.1"/>
    <property type="molecule type" value="Genomic_DNA"/>
</dbReference>
<dbReference type="OrthoDB" id="345640at2"/>
<dbReference type="Gene3D" id="3.30.1330.60">
    <property type="entry name" value="OmpA-like domain"/>
    <property type="match status" value="1"/>
</dbReference>
<dbReference type="AlphaFoldDB" id="A0A246IX98"/>
<dbReference type="InterPro" id="IPR006665">
    <property type="entry name" value="OmpA-like"/>
</dbReference>
<sequence>MDPSALNDPFAGFDDQRTFIKPRPGGAPAPRGASPSPDSLPPEAGQPAPGLNPLLSLANPLLLLVPQLRATRRVDDVAALRNNLAQGVRDFAARAAAAGIPPERVMATRYVLCTMIDEAAADTPWGGSGVWARHSLLSMFHNETWGGEKVFQLMARLAEKPDANRDLLELIYAALTLGFAGRYRVIDNGHAQLEAVRDRLAQILKQQRGDYPAALAQHWQVEATPQRRHIGWLPLAAAAALTTLLLVAAYLFFTLSLAERSDPVFGQIQSLRLSPPVVAPPPPPAKPRLAQFLQSDIKGGLVAVRDEVDRSVVTIRGDGVFPLGSATLMPEREALMTRIADALAQVQGTILVTGHSDNTPMRTPRFPSNWHLSEERANTVRELLVAHRVAPERIRAEGRADAEPLVPNDSPANRALNRRVEISLMINGRVPEAPARGASR</sequence>
<dbReference type="Proteomes" id="UP000197468">
    <property type="component" value="Unassembled WGS sequence"/>
</dbReference>